<dbReference type="EMBL" id="LWDF02000073">
    <property type="protein sequence ID" value="KAE8258359.1"/>
    <property type="molecule type" value="Genomic_DNA"/>
</dbReference>
<dbReference type="SUPFAM" id="SSF103473">
    <property type="entry name" value="MFS general substrate transporter"/>
    <property type="match status" value="1"/>
</dbReference>
<feature type="transmembrane region" description="Helical" evidence="7">
    <location>
        <begin position="191"/>
        <end position="212"/>
    </location>
</feature>
<gene>
    <name evidence="9" type="ORF">A4X13_0g1740</name>
</gene>
<feature type="region of interest" description="Disordered" evidence="6">
    <location>
        <begin position="503"/>
        <end position="524"/>
    </location>
</feature>
<evidence type="ECO:0000256" key="3">
    <source>
        <dbReference type="ARBA" id="ARBA00022692"/>
    </source>
</evidence>
<keyword evidence="3 7" id="KW-0812">Transmembrane</keyword>
<dbReference type="GO" id="GO:0016020">
    <property type="term" value="C:membrane"/>
    <property type="evidence" value="ECO:0007669"/>
    <property type="project" value="UniProtKB-SubCell"/>
</dbReference>
<dbReference type="AlphaFoldDB" id="A0A177TGN4"/>
<dbReference type="InterPro" id="IPR036259">
    <property type="entry name" value="MFS_trans_sf"/>
</dbReference>
<evidence type="ECO:0000313" key="9">
    <source>
        <dbReference type="EMBL" id="KAE8258359.1"/>
    </source>
</evidence>
<proteinExistence type="predicted"/>
<evidence type="ECO:0000256" key="5">
    <source>
        <dbReference type="ARBA" id="ARBA00023136"/>
    </source>
</evidence>
<feature type="transmembrane region" description="Helical" evidence="7">
    <location>
        <begin position="27"/>
        <end position="44"/>
    </location>
</feature>
<evidence type="ECO:0000256" key="2">
    <source>
        <dbReference type="ARBA" id="ARBA00022448"/>
    </source>
</evidence>
<reference evidence="9" key="2">
    <citation type="journal article" date="2019" name="IMA Fungus">
        <title>Genome sequencing and comparison of five Tilletia species to identify candidate genes for the detection of regulated species infecting wheat.</title>
        <authorList>
            <person name="Nguyen H.D.T."/>
            <person name="Sultana T."/>
            <person name="Kesanakurti P."/>
            <person name="Hambleton S."/>
        </authorList>
    </citation>
    <scope>NUCLEOTIDE SEQUENCE</scope>
    <source>
        <strain evidence="9">DAOMC 236416</strain>
    </source>
</reference>
<feature type="transmembrane region" description="Helical" evidence="7">
    <location>
        <begin position="420"/>
        <end position="439"/>
    </location>
</feature>
<evidence type="ECO:0000256" key="1">
    <source>
        <dbReference type="ARBA" id="ARBA00004141"/>
    </source>
</evidence>
<evidence type="ECO:0000256" key="7">
    <source>
        <dbReference type="SAM" id="Phobius"/>
    </source>
</evidence>
<feature type="transmembrane region" description="Helical" evidence="7">
    <location>
        <begin position="70"/>
        <end position="90"/>
    </location>
</feature>
<dbReference type="PANTHER" id="PTHR43791">
    <property type="entry name" value="PERMEASE-RELATED"/>
    <property type="match status" value="1"/>
</dbReference>
<dbReference type="FunFam" id="1.20.1250.20:FF:000018">
    <property type="entry name" value="MFS transporter permease"/>
    <property type="match status" value="1"/>
</dbReference>
<feature type="transmembrane region" description="Helical" evidence="7">
    <location>
        <begin position="127"/>
        <end position="147"/>
    </location>
</feature>
<sequence length="551" mass="60223">MEAVRSRSGGIGGERTGDDERKLVRKIDVAVGVPVFVLFLLSYLDRSNLGNALTSGLMDIDDFPKNGANVATSVFFVTYVVFETPSAMFFQLIGVRRAISAITVAWGITTLCTGFVTSYAGLLATRVVLGACESGFFPIFAVYLTFWYSRSEIGLRTSYLFVAAAVSGAFGGLLAAAIFNIPASSGRPPWAWLYFIEGAVTILAGVASYFILADDFEQAWFLDERERALMRTRDARNEYQSRANAPLEKPGKTGRVSPSLDREAQSPRLDHGKKEKDAYKWAEARLAFKDPKTWISATAQFGADSCLFAFATFLPSIIRTFNPSYSTIVIQLLTVPVYAFASITYVGAAVFTDRHGHRWAVMTISAILIMVGFAILLATSPRSFGPRYFATFLTSLIYTIVGLNVSWLNMNNALSIKRSTASGIQLSLGNAGGILAGQIFRSTDASAYTRGYATCLGLVGYSMGAYVLMAVVLASWNEARDEEGQRRDDPAVGSTPIITGFEQHSEGAETDAATNHQHRSRARRRIRRQRLLLPLGTGVTYGDPLSFRYAL</sequence>
<dbReference type="PROSITE" id="PS50850">
    <property type="entry name" value="MFS"/>
    <property type="match status" value="1"/>
</dbReference>
<evidence type="ECO:0000256" key="4">
    <source>
        <dbReference type="ARBA" id="ARBA00022989"/>
    </source>
</evidence>
<dbReference type="Pfam" id="PF07690">
    <property type="entry name" value="MFS_1"/>
    <property type="match status" value="1"/>
</dbReference>
<feature type="domain" description="Major facilitator superfamily (MFS) profile" evidence="8">
    <location>
        <begin position="31"/>
        <end position="482"/>
    </location>
</feature>
<name>A0A177TGN4_9BASI</name>
<dbReference type="InterPro" id="IPR011701">
    <property type="entry name" value="MFS"/>
</dbReference>
<accession>A0A177TGN4</accession>
<feature type="transmembrane region" description="Helical" evidence="7">
    <location>
        <begin position="102"/>
        <end position="121"/>
    </location>
</feature>
<feature type="transmembrane region" description="Helical" evidence="7">
    <location>
        <begin position="159"/>
        <end position="179"/>
    </location>
</feature>
<dbReference type="Gene3D" id="1.20.1250.20">
    <property type="entry name" value="MFS general substrate transporter like domains"/>
    <property type="match status" value="2"/>
</dbReference>
<feature type="transmembrane region" description="Helical" evidence="7">
    <location>
        <begin position="451"/>
        <end position="476"/>
    </location>
</feature>
<dbReference type="InterPro" id="IPR020846">
    <property type="entry name" value="MFS_dom"/>
</dbReference>
<evidence type="ECO:0000259" key="8">
    <source>
        <dbReference type="PROSITE" id="PS50850"/>
    </source>
</evidence>
<feature type="transmembrane region" description="Helical" evidence="7">
    <location>
        <begin position="389"/>
        <end position="408"/>
    </location>
</feature>
<feature type="compositionally biased region" description="Basic and acidic residues" evidence="6">
    <location>
        <begin position="260"/>
        <end position="276"/>
    </location>
</feature>
<keyword evidence="4 7" id="KW-1133">Transmembrane helix</keyword>
<protein>
    <recommendedName>
        <fullName evidence="8">Major facilitator superfamily (MFS) profile domain-containing protein</fullName>
    </recommendedName>
</protein>
<reference evidence="9" key="1">
    <citation type="submission" date="2016-04" db="EMBL/GenBank/DDBJ databases">
        <authorList>
            <person name="Nguyen H.D."/>
            <person name="Samba Siva P."/>
            <person name="Cullis J."/>
            <person name="Levesque C.A."/>
            <person name="Hambleton S."/>
        </authorList>
    </citation>
    <scope>NUCLEOTIDE SEQUENCE</scope>
    <source>
        <strain evidence="9">DAOMC 236416</strain>
    </source>
</reference>
<dbReference type="PANTHER" id="PTHR43791:SF24">
    <property type="entry name" value="NICOTINIC ACID PLASMA MEMBRANE TRANSPORTER"/>
    <property type="match status" value="1"/>
</dbReference>
<feature type="region of interest" description="Disordered" evidence="6">
    <location>
        <begin position="240"/>
        <end position="276"/>
    </location>
</feature>
<keyword evidence="5 7" id="KW-0472">Membrane</keyword>
<comment type="subcellular location">
    <subcellularLocation>
        <location evidence="1">Membrane</location>
        <topology evidence="1">Multi-pass membrane protein</topology>
    </subcellularLocation>
</comment>
<keyword evidence="2" id="KW-0813">Transport</keyword>
<feature type="transmembrane region" description="Helical" evidence="7">
    <location>
        <begin position="359"/>
        <end position="377"/>
    </location>
</feature>
<evidence type="ECO:0000313" key="10">
    <source>
        <dbReference type="Proteomes" id="UP000077521"/>
    </source>
</evidence>
<organism evidence="9 10">
    <name type="scientific">Tilletia indica</name>
    <dbReference type="NCBI Taxonomy" id="43049"/>
    <lineage>
        <taxon>Eukaryota</taxon>
        <taxon>Fungi</taxon>
        <taxon>Dikarya</taxon>
        <taxon>Basidiomycota</taxon>
        <taxon>Ustilaginomycotina</taxon>
        <taxon>Exobasidiomycetes</taxon>
        <taxon>Tilletiales</taxon>
        <taxon>Tilletiaceae</taxon>
        <taxon>Tilletia</taxon>
    </lineage>
</organism>
<dbReference type="GO" id="GO:0022857">
    <property type="term" value="F:transmembrane transporter activity"/>
    <property type="evidence" value="ECO:0007669"/>
    <property type="project" value="InterPro"/>
</dbReference>
<evidence type="ECO:0000256" key="6">
    <source>
        <dbReference type="SAM" id="MobiDB-lite"/>
    </source>
</evidence>
<feature type="transmembrane region" description="Helical" evidence="7">
    <location>
        <begin position="330"/>
        <end position="352"/>
    </location>
</feature>
<comment type="caution">
    <text evidence="9">The sequence shown here is derived from an EMBL/GenBank/DDBJ whole genome shotgun (WGS) entry which is preliminary data.</text>
</comment>
<feature type="transmembrane region" description="Helical" evidence="7">
    <location>
        <begin position="294"/>
        <end position="318"/>
    </location>
</feature>
<keyword evidence="10" id="KW-1185">Reference proteome</keyword>
<dbReference type="Proteomes" id="UP000077521">
    <property type="component" value="Unassembled WGS sequence"/>
</dbReference>